<feature type="compositionally biased region" description="Basic and acidic residues" evidence="7">
    <location>
        <begin position="1"/>
        <end position="11"/>
    </location>
</feature>
<keyword evidence="2" id="KW-0433">Leucine-rich repeat</keyword>
<dbReference type="GO" id="GO:0061809">
    <property type="term" value="F:NAD+ nucleosidase activity, cyclic ADP-ribose generating"/>
    <property type="evidence" value="ECO:0007669"/>
    <property type="project" value="UniProtKB-EC"/>
</dbReference>
<feature type="domain" description="TIR" evidence="8">
    <location>
        <begin position="26"/>
        <end position="211"/>
    </location>
</feature>
<dbReference type="SUPFAM" id="SSF52058">
    <property type="entry name" value="L domain-like"/>
    <property type="match status" value="1"/>
</dbReference>
<sequence>MAVECTRHKMETSSSSSFSSSSSPAKRHDIFLSFRGDSRNNFISHLDSAFRKSGLFSIFKDENKILKGKDKLQKGKDTEEQLMKAIEDSDYAVVVISEKYADSTWCLKEVAKIVECKRNSERIRTIFYKVNVSDVKDVVSTDEERQRNSSFWKALDQHEKNHAKDRCRFEYSESWKSALSEVCKEFSDCITSDTDEANFIEEFVADISSKLGPSIRTIDGLFGMTSRLKKLDSYVVDYSAANNVCFIGIHGMGGVGKTTLAEAYHMKSFHKFDGSCFLANIREVCKKQANGLVDLQKKLLFDILEEDFQIGYVTNGINFIRSRFRAMKVLIILDDVSNLKQLEAFVDSHKKKQGSENEFDKWFGPGSVIIVTTRNADLLTEKYEKYGAECLDDNDSLQLFSWKAFRSIEPPEEFKELSKEVVEYASNLPLALTVLGPLFGSKEKGLWPSLLCRLRNCPEKGIFGILKISFDDLDLEDQHIFLDIACFFRGCLKTYAIGFLDGCGFKSEYGISNLIGRSLLSITGFGMIQGTDEVKAIIANVDETKEYNFEAFSFMKKLRILCIYGSKFDDYDDCVGPELSNNLRCLEWMGFPYNKFPSSFHPNQLVQLNLRYSKIEQLWNNFERLIRLDLNYCTSLKKLPEEISSVTSLQHLGIRRCYRFEKLPDNLEQLKNLRYLDIYHSGIKHLPSSIFLMENLEYVDYEDEGMIKSAVRENIISYRITGKCFISSWFCSRLQRLVLIDCNLTGPEAFPEYFGKLVWIRDLDLSKNPFSVLPSGINGLSKLTTLRLEHCKSLRCLEAELLPSRLEEVYVNYCTSLASFLDPLKPCHLSCLAYGLECTELVRRQDGKMTALASLSRFLQDPYNRRQQRFKFVVPQSDHNELPSWFINQSSTASVTIKLDPNWHSELIGVAIVFCFRANPYTEDELSCNIGVGCSINWKTLPTMKMGFSPHAYGVHYSSCGPCGVRLVYEEDIEELKQVTSQYNNDQKDVQSSHSQSISQLSKLRLMGPIQLPLWTGLRGILDVDDNLELEMMRRCAREDPPNSESNPNNMHFGVFRNYSGITISIVSYCTSLALFLDPPKPCLLSCSAYCLECTELVRRQDGKMTALASLSRFLQDTYRSFINFEFVVPQSDYDLPSWLINQSPTPSNSIKLRGHSKLMGVAMVFCFGANFSFDIIVNKKESFMTIRVDVIGSGTSDHLFLLYRKTPKFFESQSVVDARTFKVSFRNADEQCSSCGPWCCLVYEEDKEELRNLPVNTTMINLLIRKMCNPQIHRETAKYASLDIWAQLDRTSGLD</sequence>
<evidence type="ECO:0000256" key="5">
    <source>
        <dbReference type="ARBA" id="ARBA00023027"/>
    </source>
</evidence>
<dbReference type="SUPFAM" id="SSF52540">
    <property type="entry name" value="P-loop containing nucleoside triphosphate hydrolases"/>
    <property type="match status" value="1"/>
</dbReference>
<dbReference type="Gene3D" id="3.80.10.10">
    <property type="entry name" value="Ribonuclease Inhibitor"/>
    <property type="match status" value="2"/>
</dbReference>
<keyword evidence="5" id="KW-0520">NAD</keyword>
<dbReference type="Gene3D" id="1.10.8.430">
    <property type="entry name" value="Helical domain of apoptotic protease-activating factors"/>
    <property type="match status" value="1"/>
</dbReference>
<dbReference type="InterPro" id="IPR035897">
    <property type="entry name" value="Toll_tir_struct_dom_sf"/>
</dbReference>
<dbReference type="InterPro" id="IPR044974">
    <property type="entry name" value="Disease_R_plants"/>
</dbReference>
<keyword evidence="10" id="KW-1185">Reference proteome</keyword>
<dbReference type="EMBL" id="VOIH02000004">
    <property type="protein sequence ID" value="KAF3447865.1"/>
    <property type="molecule type" value="Genomic_DNA"/>
</dbReference>
<dbReference type="InterPro" id="IPR002182">
    <property type="entry name" value="NB-ARC"/>
</dbReference>
<keyword evidence="4" id="KW-0378">Hydrolase</keyword>
<dbReference type="InterPro" id="IPR027417">
    <property type="entry name" value="P-loop_NTPase"/>
</dbReference>
<reference evidence="9" key="1">
    <citation type="submission" date="2020-03" db="EMBL/GenBank/DDBJ databases">
        <title>A high-quality chromosome-level genome assembly of a woody plant with both climbing and erect habits, Rhamnella rubrinervis.</title>
        <authorList>
            <person name="Lu Z."/>
            <person name="Yang Y."/>
            <person name="Zhu X."/>
            <person name="Sun Y."/>
        </authorList>
    </citation>
    <scope>NUCLEOTIDE SEQUENCE</scope>
    <source>
        <strain evidence="9">BYM</strain>
        <tissue evidence="9">Leaf</tissue>
    </source>
</reference>
<evidence type="ECO:0000313" key="10">
    <source>
        <dbReference type="Proteomes" id="UP000796880"/>
    </source>
</evidence>
<evidence type="ECO:0000256" key="3">
    <source>
        <dbReference type="ARBA" id="ARBA00022737"/>
    </source>
</evidence>
<name>A0A8K0H8V6_9ROSA</name>
<dbReference type="SMART" id="SM00255">
    <property type="entry name" value="TIR"/>
    <property type="match status" value="1"/>
</dbReference>
<feature type="region of interest" description="Disordered" evidence="7">
    <location>
        <begin position="1"/>
        <end position="24"/>
    </location>
</feature>
<evidence type="ECO:0000256" key="7">
    <source>
        <dbReference type="SAM" id="MobiDB-lite"/>
    </source>
</evidence>
<dbReference type="Pfam" id="PF07725">
    <property type="entry name" value="LRR_3"/>
    <property type="match status" value="1"/>
</dbReference>
<feature type="compositionally biased region" description="Low complexity" evidence="7">
    <location>
        <begin position="13"/>
        <end position="23"/>
    </location>
</feature>
<accession>A0A8K0H8V6</accession>
<evidence type="ECO:0000256" key="6">
    <source>
        <dbReference type="ARBA" id="ARBA00047304"/>
    </source>
</evidence>
<dbReference type="InterPro" id="IPR000157">
    <property type="entry name" value="TIR_dom"/>
</dbReference>
<gene>
    <name evidence="9" type="ORF">FNV43_RR08571</name>
</gene>
<proteinExistence type="predicted"/>
<dbReference type="PANTHER" id="PTHR11017:SF559">
    <property type="entry name" value="DISEASE RESISTANCE PROTEIN CHL1"/>
    <property type="match status" value="1"/>
</dbReference>
<dbReference type="SUPFAM" id="SSF52200">
    <property type="entry name" value="Toll/Interleukin receptor TIR domain"/>
    <property type="match status" value="1"/>
</dbReference>
<dbReference type="EC" id="3.2.2.6" evidence="1"/>
<dbReference type="Pfam" id="PF01582">
    <property type="entry name" value="TIR"/>
    <property type="match status" value="1"/>
</dbReference>
<dbReference type="InterPro" id="IPR045344">
    <property type="entry name" value="C-JID"/>
</dbReference>
<evidence type="ECO:0000256" key="4">
    <source>
        <dbReference type="ARBA" id="ARBA00022801"/>
    </source>
</evidence>
<evidence type="ECO:0000256" key="2">
    <source>
        <dbReference type="ARBA" id="ARBA00022614"/>
    </source>
</evidence>
<dbReference type="Pfam" id="PF23282">
    <property type="entry name" value="WHD_ROQ1"/>
    <property type="match status" value="1"/>
</dbReference>
<comment type="caution">
    <text evidence="9">The sequence shown here is derived from an EMBL/GenBank/DDBJ whole genome shotgun (WGS) entry which is preliminary data.</text>
</comment>
<dbReference type="PROSITE" id="PS50104">
    <property type="entry name" value="TIR"/>
    <property type="match status" value="1"/>
</dbReference>
<organism evidence="9 10">
    <name type="scientific">Rhamnella rubrinervis</name>
    <dbReference type="NCBI Taxonomy" id="2594499"/>
    <lineage>
        <taxon>Eukaryota</taxon>
        <taxon>Viridiplantae</taxon>
        <taxon>Streptophyta</taxon>
        <taxon>Embryophyta</taxon>
        <taxon>Tracheophyta</taxon>
        <taxon>Spermatophyta</taxon>
        <taxon>Magnoliopsida</taxon>
        <taxon>eudicotyledons</taxon>
        <taxon>Gunneridae</taxon>
        <taxon>Pentapetalae</taxon>
        <taxon>rosids</taxon>
        <taxon>fabids</taxon>
        <taxon>Rosales</taxon>
        <taxon>Rhamnaceae</taxon>
        <taxon>rhamnoid group</taxon>
        <taxon>Rhamneae</taxon>
        <taxon>Rhamnella</taxon>
    </lineage>
</organism>
<dbReference type="GO" id="GO:0007165">
    <property type="term" value="P:signal transduction"/>
    <property type="evidence" value="ECO:0007669"/>
    <property type="project" value="InterPro"/>
</dbReference>
<dbReference type="GO" id="GO:0006952">
    <property type="term" value="P:defense response"/>
    <property type="evidence" value="ECO:0007669"/>
    <property type="project" value="InterPro"/>
</dbReference>
<dbReference type="PANTHER" id="PTHR11017">
    <property type="entry name" value="LEUCINE-RICH REPEAT-CONTAINING PROTEIN"/>
    <property type="match status" value="1"/>
</dbReference>
<comment type="catalytic activity">
    <reaction evidence="6">
        <text>NAD(+) + H2O = ADP-D-ribose + nicotinamide + H(+)</text>
        <dbReference type="Rhea" id="RHEA:16301"/>
        <dbReference type="ChEBI" id="CHEBI:15377"/>
        <dbReference type="ChEBI" id="CHEBI:15378"/>
        <dbReference type="ChEBI" id="CHEBI:17154"/>
        <dbReference type="ChEBI" id="CHEBI:57540"/>
        <dbReference type="ChEBI" id="CHEBI:57967"/>
        <dbReference type="EC" id="3.2.2.6"/>
    </reaction>
    <physiologicalReaction direction="left-to-right" evidence="6">
        <dbReference type="Rhea" id="RHEA:16302"/>
    </physiologicalReaction>
</comment>
<protein>
    <recommendedName>
        <fullName evidence="1">ADP-ribosyl cyclase/cyclic ADP-ribose hydrolase</fullName>
        <ecNumber evidence="1">3.2.2.6</ecNumber>
    </recommendedName>
</protein>
<evidence type="ECO:0000259" key="8">
    <source>
        <dbReference type="PROSITE" id="PS50104"/>
    </source>
</evidence>
<dbReference type="InterPro" id="IPR058192">
    <property type="entry name" value="WHD_ROQ1-like"/>
</dbReference>
<dbReference type="InterPro" id="IPR032675">
    <property type="entry name" value="LRR_dom_sf"/>
</dbReference>
<dbReference type="PRINTS" id="PR00364">
    <property type="entry name" value="DISEASERSIST"/>
</dbReference>
<dbReference type="Pfam" id="PF00931">
    <property type="entry name" value="NB-ARC"/>
    <property type="match status" value="1"/>
</dbReference>
<dbReference type="InterPro" id="IPR011713">
    <property type="entry name" value="Leu-rich_rpt_3"/>
</dbReference>
<dbReference type="InterPro" id="IPR042197">
    <property type="entry name" value="Apaf_helical"/>
</dbReference>
<dbReference type="Pfam" id="PF20160">
    <property type="entry name" value="C-JID"/>
    <property type="match status" value="1"/>
</dbReference>
<evidence type="ECO:0000256" key="1">
    <source>
        <dbReference type="ARBA" id="ARBA00011982"/>
    </source>
</evidence>
<keyword evidence="3" id="KW-0677">Repeat</keyword>
<evidence type="ECO:0000313" key="9">
    <source>
        <dbReference type="EMBL" id="KAF3447865.1"/>
    </source>
</evidence>
<dbReference type="GO" id="GO:0043531">
    <property type="term" value="F:ADP binding"/>
    <property type="evidence" value="ECO:0007669"/>
    <property type="project" value="InterPro"/>
</dbReference>
<dbReference type="Gene3D" id="3.40.50.300">
    <property type="entry name" value="P-loop containing nucleotide triphosphate hydrolases"/>
    <property type="match status" value="1"/>
</dbReference>
<dbReference type="Proteomes" id="UP000796880">
    <property type="component" value="Unassembled WGS sequence"/>
</dbReference>
<dbReference type="Gene3D" id="3.40.50.10140">
    <property type="entry name" value="Toll/interleukin-1 receptor homology (TIR) domain"/>
    <property type="match status" value="1"/>
</dbReference>